<evidence type="ECO:0000259" key="1">
    <source>
        <dbReference type="PROSITE" id="PS51186"/>
    </source>
</evidence>
<dbReference type="PROSITE" id="PS51186">
    <property type="entry name" value="GNAT"/>
    <property type="match status" value="1"/>
</dbReference>
<dbReference type="Proteomes" id="UP000217343">
    <property type="component" value="Chromosome"/>
</dbReference>
<keyword evidence="3" id="KW-1185">Reference proteome</keyword>
<keyword evidence="2" id="KW-0808">Transferase</keyword>
<accession>A0A250K1P4</accession>
<reference evidence="2 3" key="1">
    <citation type="submission" date="2017-06" db="EMBL/GenBank/DDBJ databases">
        <title>Sequencing and comparative analysis of myxobacterial genomes.</title>
        <authorList>
            <person name="Rupp O."/>
            <person name="Goesmann A."/>
            <person name="Sogaard-Andersen L."/>
        </authorList>
    </citation>
    <scope>NUCLEOTIDE SEQUENCE [LARGE SCALE GENOMIC DNA]</scope>
    <source>
        <strain evidence="2 3">DSM 14697</strain>
    </source>
</reference>
<dbReference type="Gene3D" id="3.40.630.30">
    <property type="match status" value="1"/>
</dbReference>
<dbReference type="PANTHER" id="PTHR43792:SF16">
    <property type="entry name" value="N-ACETYLTRANSFERASE DOMAIN-CONTAINING PROTEIN"/>
    <property type="match status" value="1"/>
</dbReference>
<organism evidence="2 3">
    <name type="scientific">Corallococcus macrosporus DSM 14697</name>
    <dbReference type="NCBI Taxonomy" id="1189310"/>
    <lineage>
        <taxon>Bacteria</taxon>
        <taxon>Pseudomonadati</taxon>
        <taxon>Myxococcota</taxon>
        <taxon>Myxococcia</taxon>
        <taxon>Myxococcales</taxon>
        <taxon>Cystobacterineae</taxon>
        <taxon>Myxococcaceae</taxon>
        <taxon>Corallococcus</taxon>
    </lineage>
</organism>
<evidence type="ECO:0000313" key="3">
    <source>
        <dbReference type="Proteomes" id="UP000217343"/>
    </source>
</evidence>
<dbReference type="InterPro" id="IPR016181">
    <property type="entry name" value="Acyl_CoA_acyltransferase"/>
</dbReference>
<proteinExistence type="predicted"/>
<dbReference type="EMBL" id="CP022203">
    <property type="protein sequence ID" value="ATB49521.1"/>
    <property type="molecule type" value="Genomic_DNA"/>
</dbReference>
<evidence type="ECO:0000313" key="2">
    <source>
        <dbReference type="EMBL" id="ATB49521.1"/>
    </source>
</evidence>
<dbReference type="OrthoDB" id="6293260at2"/>
<sequence>MPATPIPTIETERLVMRGHRIEDFEEGFAMWSDPTVVRFISGKPSTREEMWSRLLRYVGHWDLLGYGFWAVREKATGRLVGDVGLGDFRREMQPALPKAPEAGWVLAPGFQGKGYATEAVRAALAWADARLSPERVVCIISPENAASIRVAEKSGFRQFGQGVYLGHPSLMFERLAPGRAGT</sequence>
<dbReference type="InterPro" id="IPR051531">
    <property type="entry name" value="N-acetyltransferase"/>
</dbReference>
<dbReference type="Pfam" id="PF13302">
    <property type="entry name" value="Acetyltransf_3"/>
    <property type="match status" value="1"/>
</dbReference>
<dbReference type="RefSeq" id="WP_095960048.1">
    <property type="nucleotide sequence ID" value="NZ_CP022203.1"/>
</dbReference>
<name>A0A250K1P4_9BACT</name>
<dbReference type="KEGG" id="mmas:MYMAC_005166"/>
<dbReference type="PANTHER" id="PTHR43792">
    <property type="entry name" value="GNAT FAMILY, PUTATIVE (AFU_ORTHOLOGUE AFUA_3G00765)-RELATED-RELATED"/>
    <property type="match status" value="1"/>
</dbReference>
<protein>
    <submittedName>
        <fullName evidence="2">Acetyltransferase</fullName>
    </submittedName>
</protein>
<dbReference type="SUPFAM" id="SSF55729">
    <property type="entry name" value="Acyl-CoA N-acyltransferases (Nat)"/>
    <property type="match status" value="1"/>
</dbReference>
<dbReference type="InterPro" id="IPR000182">
    <property type="entry name" value="GNAT_dom"/>
</dbReference>
<feature type="domain" description="N-acetyltransferase" evidence="1">
    <location>
        <begin position="14"/>
        <end position="176"/>
    </location>
</feature>
<gene>
    <name evidence="2" type="ORF">MYMAC_005166</name>
</gene>
<dbReference type="AlphaFoldDB" id="A0A250K1P4"/>
<dbReference type="GO" id="GO:0016747">
    <property type="term" value="F:acyltransferase activity, transferring groups other than amino-acyl groups"/>
    <property type="evidence" value="ECO:0007669"/>
    <property type="project" value="InterPro"/>
</dbReference>